<dbReference type="OrthoDB" id="3429912at2759"/>
<reference evidence="10" key="2">
    <citation type="submission" date="2015-01" db="EMBL/GenBank/DDBJ databases">
        <title>Evolutionary Origins and Diversification of the Mycorrhizal Mutualists.</title>
        <authorList>
            <consortium name="DOE Joint Genome Institute"/>
            <consortium name="Mycorrhizal Genomics Consortium"/>
            <person name="Kohler A."/>
            <person name="Kuo A."/>
            <person name="Nagy L.G."/>
            <person name="Floudas D."/>
            <person name="Copeland A."/>
            <person name="Barry K.W."/>
            <person name="Cichocki N."/>
            <person name="Veneault-Fourrey C."/>
            <person name="LaButti K."/>
            <person name="Lindquist E.A."/>
            <person name="Lipzen A."/>
            <person name="Lundell T."/>
            <person name="Morin E."/>
            <person name="Murat C."/>
            <person name="Riley R."/>
            <person name="Ohm R."/>
            <person name="Sun H."/>
            <person name="Tunlid A."/>
            <person name="Henrissat B."/>
            <person name="Grigoriev I.V."/>
            <person name="Hibbett D.S."/>
            <person name="Martin F."/>
        </authorList>
    </citation>
    <scope>NUCLEOTIDE SEQUENCE [LARGE SCALE GENOMIC DNA]</scope>
    <source>
        <strain evidence="10">F 1598</strain>
    </source>
</reference>
<feature type="compositionally biased region" description="Low complexity" evidence="7">
    <location>
        <begin position="26"/>
        <end position="48"/>
    </location>
</feature>
<dbReference type="STRING" id="765440.A0A0C3FQ98"/>
<feature type="domain" description="Zn(2)-C6 fungal-type" evidence="8">
    <location>
        <begin position="128"/>
        <end position="160"/>
    </location>
</feature>
<dbReference type="InterPro" id="IPR007219">
    <property type="entry name" value="XnlR_reg_dom"/>
</dbReference>
<organism evidence="9 10">
    <name type="scientific">Piloderma croceum (strain F 1598)</name>
    <dbReference type="NCBI Taxonomy" id="765440"/>
    <lineage>
        <taxon>Eukaryota</taxon>
        <taxon>Fungi</taxon>
        <taxon>Dikarya</taxon>
        <taxon>Basidiomycota</taxon>
        <taxon>Agaricomycotina</taxon>
        <taxon>Agaricomycetes</taxon>
        <taxon>Agaricomycetidae</taxon>
        <taxon>Atheliales</taxon>
        <taxon>Atheliaceae</taxon>
        <taxon>Piloderma</taxon>
    </lineage>
</organism>
<comment type="subcellular location">
    <subcellularLocation>
        <location evidence="1">Nucleus</location>
    </subcellularLocation>
</comment>
<sequence length="900" mass="99163">MTPRHNQQNHHSMQPPSQSAMDPALAIYPSYYPYQQPQQQHQHISASHLTLPNASSPSSQGSEAIGSPPTDRMYHASNVNGKRPSSSLAGISGGNTRKKARKEDDDSSQSPAAEKDEPKAKTTRGSRACTVCRRLKMKCVGAEQGPPCKRCIAGNHECIFEESNRGKRSSKKHELLTRSLRKMERTLDTVLKSIGNPDIASGYVSRSPTPDAQTATIQALIGSPSPPPSSSLSYQPKPQQQQQQQQQQQFQHQPNLKPHQPPGSPKLHSLPDNSLNPLGLLAEASLANRRAQSSGFYTNQSVDLPPADGEKKLGVASDLYFKPGPMTILPLRRLYIERQIQPEMLSFVSTEEVLALFNIFFDHMNMHCNLLDRDFHTPSLVCSRSPFLLTTVCSISSKFYTARPDLHARLTELAKKLAFSVPAQGYKSVEIVQAYLLLTLYGCGAVERYEQDKTWLLLGMAIRMATDLNLHRKTAVTSQDTSEGRARDREVHNRERTWILCFCLDRSASAQMGKPHSIKEDYIIRNASQWYRLPVATSADASLGAYCELQRILSRSLDFLYSGTSSPSGLQVDCDYLLVIKTIETQVVAWRDEWEGVRDAMIKSGANLTYPDIIGRFYFNYSMLVVNSFGLQNAMERSAVDIGHFFTRCHSSATACATLVRDELAPRGFLKYSPDSHFVMISYAVLSLLKLVRPEFKAFLDNEQKTFAIVQDVADTLDSIAANPHHTPALYGSLLRALITVRAEPPPPNNGEPAATPPAESNTNGDGEMAANYSLSSGVAGNDPLNEFQFDSEMGRAIDISTFPPTMANSTADDNFAGMLSMDSILSNNFWDSVLVPGYSNYTEGLSGGFVFGAGGSGLITPRWGHSPVNSQENSPGRVSSELPQQNMFNEQNPPLISSS</sequence>
<feature type="region of interest" description="Disordered" evidence="7">
    <location>
        <begin position="1"/>
        <end position="126"/>
    </location>
</feature>
<evidence type="ECO:0000256" key="5">
    <source>
        <dbReference type="ARBA" id="ARBA00023163"/>
    </source>
</evidence>
<dbReference type="GO" id="GO:0006351">
    <property type="term" value="P:DNA-templated transcription"/>
    <property type="evidence" value="ECO:0007669"/>
    <property type="project" value="InterPro"/>
</dbReference>
<feature type="region of interest" description="Disordered" evidence="7">
    <location>
        <begin position="863"/>
        <end position="900"/>
    </location>
</feature>
<keyword evidence="2" id="KW-0479">Metal-binding</keyword>
<dbReference type="Pfam" id="PF04082">
    <property type="entry name" value="Fungal_trans"/>
    <property type="match status" value="1"/>
</dbReference>
<keyword evidence="4" id="KW-0238">DNA-binding</keyword>
<evidence type="ECO:0000256" key="2">
    <source>
        <dbReference type="ARBA" id="ARBA00022723"/>
    </source>
</evidence>
<evidence type="ECO:0000259" key="8">
    <source>
        <dbReference type="PROSITE" id="PS50048"/>
    </source>
</evidence>
<dbReference type="InterPro" id="IPR036864">
    <property type="entry name" value="Zn2-C6_fun-type_DNA-bd_sf"/>
</dbReference>
<dbReference type="InterPro" id="IPR051089">
    <property type="entry name" value="prtT"/>
</dbReference>
<gene>
    <name evidence="9" type="ORF">PILCRDRAFT_816234</name>
</gene>
<dbReference type="PROSITE" id="PS50048">
    <property type="entry name" value="ZN2_CY6_FUNGAL_2"/>
    <property type="match status" value="1"/>
</dbReference>
<evidence type="ECO:0000256" key="7">
    <source>
        <dbReference type="SAM" id="MobiDB-lite"/>
    </source>
</evidence>
<evidence type="ECO:0000256" key="4">
    <source>
        <dbReference type="ARBA" id="ARBA00023125"/>
    </source>
</evidence>
<name>A0A0C3FQ98_PILCF</name>
<proteinExistence type="predicted"/>
<feature type="compositionally biased region" description="Polar residues" evidence="7">
    <location>
        <begin position="50"/>
        <end position="62"/>
    </location>
</feature>
<feature type="region of interest" description="Disordered" evidence="7">
    <location>
        <begin position="742"/>
        <end position="771"/>
    </location>
</feature>
<feature type="compositionally biased region" description="Polar residues" evidence="7">
    <location>
        <begin position="77"/>
        <end position="89"/>
    </location>
</feature>
<feature type="region of interest" description="Disordered" evidence="7">
    <location>
        <begin position="219"/>
        <end position="274"/>
    </location>
</feature>
<dbReference type="SMART" id="SM00906">
    <property type="entry name" value="Fungal_trans"/>
    <property type="match status" value="1"/>
</dbReference>
<dbReference type="PANTHER" id="PTHR31845:SF19">
    <property type="entry name" value="TRANSCRIPTION FACTOR DOMAIN-CONTAINING PROTEIN"/>
    <property type="match status" value="1"/>
</dbReference>
<dbReference type="AlphaFoldDB" id="A0A0C3FQ98"/>
<dbReference type="CDD" id="cd12148">
    <property type="entry name" value="fungal_TF_MHR"/>
    <property type="match status" value="1"/>
</dbReference>
<dbReference type="InParanoid" id="A0A0C3FQ98"/>
<evidence type="ECO:0000256" key="3">
    <source>
        <dbReference type="ARBA" id="ARBA00023015"/>
    </source>
</evidence>
<accession>A0A0C3FQ98</accession>
<keyword evidence="5" id="KW-0804">Transcription</keyword>
<feature type="compositionally biased region" description="Polar residues" evidence="7">
    <location>
        <begin position="868"/>
        <end position="900"/>
    </location>
</feature>
<evidence type="ECO:0000313" key="9">
    <source>
        <dbReference type="EMBL" id="KIM86300.1"/>
    </source>
</evidence>
<dbReference type="SUPFAM" id="SSF57701">
    <property type="entry name" value="Zn2/Cys6 DNA-binding domain"/>
    <property type="match status" value="1"/>
</dbReference>
<dbReference type="GO" id="GO:0008270">
    <property type="term" value="F:zinc ion binding"/>
    <property type="evidence" value="ECO:0007669"/>
    <property type="project" value="InterPro"/>
</dbReference>
<evidence type="ECO:0000313" key="10">
    <source>
        <dbReference type="Proteomes" id="UP000054166"/>
    </source>
</evidence>
<dbReference type="EMBL" id="KN832982">
    <property type="protein sequence ID" value="KIM86300.1"/>
    <property type="molecule type" value="Genomic_DNA"/>
</dbReference>
<keyword evidence="6" id="KW-0539">Nucleus</keyword>
<feature type="compositionally biased region" description="Low complexity" evidence="7">
    <location>
        <begin position="751"/>
        <end position="760"/>
    </location>
</feature>
<protein>
    <recommendedName>
        <fullName evidence="8">Zn(2)-C6 fungal-type domain-containing protein</fullName>
    </recommendedName>
</protein>
<keyword evidence="3" id="KW-0805">Transcription regulation</keyword>
<keyword evidence="10" id="KW-1185">Reference proteome</keyword>
<feature type="compositionally biased region" description="Polar residues" evidence="7">
    <location>
        <begin position="1"/>
        <end position="20"/>
    </location>
</feature>
<dbReference type="HOGENOM" id="CLU_004538_1_0_1"/>
<evidence type="ECO:0000256" key="6">
    <source>
        <dbReference type="ARBA" id="ARBA00023242"/>
    </source>
</evidence>
<evidence type="ECO:0000256" key="1">
    <source>
        <dbReference type="ARBA" id="ARBA00004123"/>
    </source>
</evidence>
<dbReference type="GO" id="GO:0005634">
    <property type="term" value="C:nucleus"/>
    <property type="evidence" value="ECO:0007669"/>
    <property type="project" value="UniProtKB-SubCell"/>
</dbReference>
<dbReference type="PANTHER" id="PTHR31845">
    <property type="entry name" value="FINGER DOMAIN PROTEIN, PUTATIVE-RELATED"/>
    <property type="match status" value="1"/>
</dbReference>
<dbReference type="Gene3D" id="4.10.240.10">
    <property type="entry name" value="Zn(2)-C6 fungal-type DNA-binding domain"/>
    <property type="match status" value="1"/>
</dbReference>
<dbReference type="Proteomes" id="UP000054166">
    <property type="component" value="Unassembled WGS sequence"/>
</dbReference>
<dbReference type="InterPro" id="IPR001138">
    <property type="entry name" value="Zn2Cys6_DnaBD"/>
</dbReference>
<dbReference type="GO" id="GO:0000981">
    <property type="term" value="F:DNA-binding transcription factor activity, RNA polymerase II-specific"/>
    <property type="evidence" value="ECO:0007669"/>
    <property type="project" value="InterPro"/>
</dbReference>
<dbReference type="PROSITE" id="PS00463">
    <property type="entry name" value="ZN2_CY6_FUNGAL_1"/>
    <property type="match status" value="1"/>
</dbReference>
<feature type="compositionally biased region" description="Low complexity" evidence="7">
    <location>
        <begin position="230"/>
        <end position="254"/>
    </location>
</feature>
<dbReference type="SMART" id="SM00066">
    <property type="entry name" value="GAL4"/>
    <property type="match status" value="1"/>
</dbReference>
<dbReference type="CDD" id="cd00067">
    <property type="entry name" value="GAL4"/>
    <property type="match status" value="1"/>
</dbReference>
<dbReference type="GO" id="GO:0000976">
    <property type="term" value="F:transcription cis-regulatory region binding"/>
    <property type="evidence" value="ECO:0007669"/>
    <property type="project" value="TreeGrafter"/>
</dbReference>
<reference evidence="9 10" key="1">
    <citation type="submission" date="2014-04" db="EMBL/GenBank/DDBJ databases">
        <authorList>
            <consortium name="DOE Joint Genome Institute"/>
            <person name="Kuo A."/>
            <person name="Tarkka M."/>
            <person name="Buscot F."/>
            <person name="Kohler A."/>
            <person name="Nagy L.G."/>
            <person name="Floudas D."/>
            <person name="Copeland A."/>
            <person name="Barry K.W."/>
            <person name="Cichocki N."/>
            <person name="Veneault-Fourrey C."/>
            <person name="LaButti K."/>
            <person name="Lindquist E.A."/>
            <person name="Lipzen A."/>
            <person name="Lundell T."/>
            <person name="Morin E."/>
            <person name="Murat C."/>
            <person name="Sun H."/>
            <person name="Tunlid A."/>
            <person name="Henrissat B."/>
            <person name="Grigoriev I.V."/>
            <person name="Hibbett D.S."/>
            <person name="Martin F."/>
            <person name="Nordberg H.P."/>
            <person name="Cantor M.N."/>
            <person name="Hua S.X."/>
        </authorList>
    </citation>
    <scope>NUCLEOTIDE SEQUENCE [LARGE SCALE GENOMIC DNA]</scope>
    <source>
        <strain evidence="9 10">F 1598</strain>
    </source>
</reference>
<dbReference type="Pfam" id="PF00172">
    <property type="entry name" value="Zn_clus"/>
    <property type="match status" value="1"/>
</dbReference>